<gene>
    <name evidence="1" type="ORF">GMARGA_LOCUS15392</name>
</gene>
<evidence type="ECO:0000313" key="1">
    <source>
        <dbReference type="EMBL" id="CAG8741119.1"/>
    </source>
</evidence>
<organism evidence="1 2">
    <name type="scientific">Gigaspora margarita</name>
    <dbReference type="NCBI Taxonomy" id="4874"/>
    <lineage>
        <taxon>Eukaryota</taxon>
        <taxon>Fungi</taxon>
        <taxon>Fungi incertae sedis</taxon>
        <taxon>Mucoromycota</taxon>
        <taxon>Glomeromycotina</taxon>
        <taxon>Glomeromycetes</taxon>
        <taxon>Diversisporales</taxon>
        <taxon>Gigasporaceae</taxon>
        <taxon>Gigaspora</taxon>
    </lineage>
</organism>
<protein>
    <submittedName>
        <fullName evidence="1">3526_t:CDS:1</fullName>
    </submittedName>
</protein>
<keyword evidence="2" id="KW-1185">Reference proteome</keyword>
<evidence type="ECO:0000313" key="2">
    <source>
        <dbReference type="Proteomes" id="UP000789901"/>
    </source>
</evidence>
<sequence length="324" mass="37119">MSSYGGKPSHYFNKFVHIKKDVKIKQSWTWAEAEVRKINMSNTVPSISKHLSVCKNFQIIYPNKVEYVKENIGAKKQRTAKLRIANYLKRQLNQMPKLDDKDNNISQAFQWIKNQKTIEFFNFISPLLELPSRKTLANEILKNSAESIQNNIEVAAKEDKYKVLIWGAKDISGDCGNTNATIKHISAFLNETQSKNIKINTVITNSASSYNAARNDLSDITVVYKEEENNSNKLIASKIILIIDDPDFWINLVGLEKILYPYSQIHGELQKEKFIKIKNNRVAVPVGDEEIDNIVLEPPELDVNNIDDESDNEDNENIDDFIKL</sequence>
<proteinExistence type="predicted"/>
<dbReference type="EMBL" id="CAJVQB010010578">
    <property type="protein sequence ID" value="CAG8741119.1"/>
    <property type="molecule type" value="Genomic_DNA"/>
</dbReference>
<name>A0ABN7V9M6_GIGMA</name>
<comment type="caution">
    <text evidence="1">The sequence shown here is derived from an EMBL/GenBank/DDBJ whole genome shotgun (WGS) entry which is preliminary data.</text>
</comment>
<accession>A0ABN7V9M6</accession>
<dbReference type="Proteomes" id="UP000789901">
    <property type="component" value="Unassembled WGS sequence"/>
</dbReference>
<reference evidence="1 2" key="1">
    <citation type="submission" date="2021-06" db="EMBL/GenBank/DDBJ databases">
        <authorList>
            <person name="Kallberg Y."/>
            <person name="Tangrot J."/>
            <person name="Rosling A."/>
        </authorList>
    </citation>
    <scope>NUCLEOTIDE SEQUENCE [LARGE SCALE GENOMIC DNA]</scope>
    <source>
        <strain evidence="1 2">120-4 pot B 10/14</strain>
    </source>
</reference>